<dbReference type="InterPro" id="IPR003760">
    <property type="entry name" value="PnrA-like"/>
</dbReference>
<keyword evidence="5" id="KW-0472">Membrane</keyword>
<evidence type="ECO:0000256" key="6">
    <source>
        <dbReference type="ARBA" id="ARBA00023288"/>
    </source>
</evidence>
<evidence type="ECO:0000256" key="4">
    <source>
        <dbReference type="ARBA" id="ARBA00022729"/>
    </source>
</evidence>
<feature type="compositionally biased region" description="Low complexity" evidence="7">
    <location>
        <begin position="24"/>
        <end position="34"/>
    </location>
</feature>
<dbReference type="OrthoDB" id="9769871at2"/>
<dbReference type="RefSeq" id="WP_158741522.1">
    <property type="nucleotide sequence ID" value="NZ_JAFBEP010000010.1"/>
</dbReference>
<dbReference type="PANTHER" id="PTHR34296">
    <property type="entry name" value="TRANSCRIPTIONAL ACTIVATOR PROTEIN MED"/>
    <property type="match status" value="1"/>
</dbReference>
<evidence type="ECO:0000259" key="9">
    <source>
        <dbReference type="Pfam" id="PF02608"/>
    </source>
</evidence>
<dbReference type="PROSITE" id="PS51257">
    <property type="entry name" value="PROKAR_LIPOPROTEIN"/>
    <property type="match status" value="1"/>
</dbReference>
<dbReference type="GO" id="GO:0005886">
    <property type="term" value="C:plasma membrane"/>
    <property type="evidence" value="ECO:0007669"/>
    <property type="project" value="UniProtKB-SubCell"/>
</dbReference>
<gene>
    <name evidence="10" type="ORF">GND95_12665</name>
</gene>
<dbReference type="Proteomes" id="UP000483018">
    <property type="component" value="Unassembled WGS sequence"/>
</dbReference>
<feature type="signal peptide" evidence="8">
    <location>
        <begin position="1"/>
        <end position="21"/>
    </location>
</feature>
<feature type="region of interest" description="Disordered" evidence="7">
    <location>
        <begin position="23"/>
        <end position="53"/>
    </location>
</feature>
<evidence type="ECO:0000256" key="3">
    <source>
        <dbReference type="ARBA" id="ARBA00022475"/>
    </source>
</evidence>
<reference evidence="10 11" key="1">
    <citation type="submission" date="2019-12" db="EMBL/GenBank/DDBJ databases">
        <title>Defluviitalea raffinosedens, isolated from a biogas fermenter, genome sequencing and characterization.</title>
        <authorList>
            <person name="Rettenmaier R."/>
            <person name="Schneider M."/>
            <person name="Neuhaus K."/>
            <person name="Liebl W."/>
            <person name="Zverlov V."/>
        </authorList>
    </citation>
    <scope>NUCLEOTIDE SEQUENCE [LARGE SCALE GENOMIC DNA]</scope>
    <source>
        <strain evidence="10 11">249c-K6</strain>
    </source>
</reference>
<accession>A0A7C8HDF0</accession>
<comment type="similarity">
    <text evidence="2">Belongs to the BMP lipoprotein family.</text>
</comment>
<proteinExistence type="inferred from homology"/>
<evidence type="ECO:0000256" key="7">
    <source>
        <dbReference type="SAM" id="MobiDB-lite"/>
    </source>
</evidence>
<dbReference type="SUPFAM" id="SSF53822">
    <property type="entry name" value="Periplasmic binding protein-like I"/>
    <property type="match status" value="1"/>
</dbReference>
<protein>
    <submittedName>
        <fullName evidence="10">BMP family ABC transporter substrate-binding protein</fullName>
    </submittedName>
</protein>
<dbReference type="EMBL" id="WSLF01000015">
    <property type="protein sequence ID" value="KAE9630265.1"/>
    <property type="molecule type" value="Genomic_DNA"/>
</dbReference>
<feature type="compositionally biased region" description="Basic and acidic residues" evidence="7">
    <location>
        <begin position="39"/>
        <end position="53"/>
    </location>
</feature>
<dbReference type="AlphaFoldDB" id="A0A7C8HDF0"/>
<name>A0A7C8HDF0_9FIRM</name>
<keyword evidence="11" id="KW-1185">Reference proteome</keyword>
<evidence type="ECO:0000313" key="11">
    <source>
        <dbReference type="Proteomes" id="UP000483018"/>
    </source>
</evidence>
<sequence>MSKKIMSLLLVLTLVFSIALTGCGNQNQNTTPEQTTEETGEKTEGSTDQKPAEPVKVGMVTDSGTIDDKSFNQGTWEGIVKYAQDNAGVIEEKYLQPSGEQHTDYLNAMNDLIDTGHTIIVTPGFKFETAVNEAATNNPDVSFILIDGQTHNGDGNFVKHDNTVCVFFNEHEAGFLAGVAAALSTKTNKLGFIGGMEIPPVQKFGWGYQAGVAYANKTYGTQAEIVDYIYQGTFDDVAGGQTLAAGMYDKGVDIIFHAAGGVGVGVFNEAKERAEKGQEVYVIGVDVDQYEAGKISSGKSVTLTSAVKGVDTAAYNYIDAKLNGTFPGGEVVTLGLKDNAVGLPKENPNLSEDTIKKVEETVQQVLDGKLTIPATQEELDAFLK</sequence>
<organism evidence="10 11">
    <name type="scientific">Defluviitalea raffinosedens</name>
    <dbReference type="NCBI Taxonomy" id="1450156"/>
    <lineage>
        <taxon>Bacteria</taxon>
        <taxon>Bacillati</taxon>
        <taxon>Bacillota</taxon>
        <taxon>Clostridia</taxon>
        <taxon>Lachnospirales</taxon>
        <taxon>Defluviitaleaceae</taxon>
        <taxon>Defluviitalea</taxon>
    </lineage>
</organism>
<evidence type="ECO:0000256" key="1">
    <source>
        <dbReference type="ARBA" id="ARBA00004193"/>
    </source>
</evidence>
<feature type="domain" description="ABC transporter substrate-binding protein PnrA-like" evidence="9">
    <location>
        <begin position="56"/>
        <end position="375"/>
    </location>
</feature>
<keyword evidence="3" id="KW-1003">Cell membrane</keyword>
<evidence type="ECO:0000256" key="2">
    <source>
        <dbReference type="ARBA" id="ARBA00008610"/>
    </source>
</evidence>
<keyword evidence="6" id="KW-0449">Lipoprotein</keyword>
<dbReference type="CDD" id="cd06354">
    <property type="entry name" value="PBP1_PrnA-like"/>
    <property type="match status" value="1"/>
</dbReference>
<feature type="chain" id="PRO_5039350679" evidence="8">
    <location>
        <begin position="22"/>
        <end position="384"/>
    </location>
</feature>
<dbReference type="InterPro" id="IPR028082">
    <property type="entry name" value="Peripla_BP_I"/>
</dbReference>
<evidence type="ECO:0000313" key="10">
    <source>
        <dbReference type="EMBL" id="KAE9630265.1"/>
    </source>
</evidence>
<dbReference type="Gene3D" id="3.40.50.2300">
    <property type="match status" value="2"/>
</dbReference>
<comment type="caution">
    <text evidence="10">The sequence shown here is derived from an EMBL/GenBank/DDBJ whole genome shotgun (WGS) entry which is preliminary data.</text>
</comment>
<evidence type="ECO:0000256" key="5">
    <source>
        <dbReference type="ARBA" id="ARBA00023136"/>
    </source>
</evidence>
<comment type="subcellular location">
    <subcellularLocation>
        <location evidence="1">Cell membrane</location>
        <topology evidence="1">Lipid-anchor</topology>
    </subcellularLocation>
</comment>
<dbReference type="Pfam" id="PF02608">
    <property type="entry name" value="Bmp"/>
    <property type="match status" value="1"/>
</dbReference>
<keyword evidence="4 8" id="KW-0732">Signal</keyword>
<dbReference type="PANTHER" id="PTHR34296:SF2">
    <property type="entry name" value="ABC TRANSPORTER GUANOSINE-BINDING PROTEIN NUPN"/>
    <property type="match status" value="1"/>
</dbReference>
<evidence type="ECO:0000256" key="8">
    <source>
        <dbReference type="SAM" id="SignalP"/>
    </source>
</evidence>
<dbReference type="InterPro" id="IPR050957">
    <property type="entry name" value="BMP_lipoprotein"/>
</dbReference>